<dbReference type="SUPFAM" id="SSF56024">
    <property type="entry name" value="Phospholipase D/nuclease"/>
    <property type="match status" value="1"/>
</dbReference>
<dbReference type="GO" id="GO:0016787">
    <property type="term" value="F:hydrolase activity"/>
    <property type="evidence" value="ECO:0007669"/>
    <property type="project" value="UniProtKB-KW"/>
</dbReference>
<dbReference type="GO" id="GO:0003677">
    <property type="term" value="F:DNA binding"/>
    <property type="evidence" value="ECO:0007669"/>
    <property type="project" value="InterPro"/>
</dbReference>
<dbReference type="STRING" id="1479485.DA73_0202090"/>
<accession>A0A0C1RP54</accession>
<dbReference type="InterPro" id="IPR006935">
    <property type="entry name" value="Helicase/UvrB_N"/>
</dbReference>
<comment type="caution">
    <text evidence="5">The sequence shown here is derived from an EMBL/GenBank/DDBJ whole genome shotgun (WGS) entry which is preliminary data.</text>
</comment>
<dbReference type="CDD" id="cd18793">
    <property type="entry name" value="SF2_C_SNF"/>
    <property type="match status" value="1"/>
</dbReference>
<dbReference type="OrthoDB" id="9814088at2"/>
<sequence length="897" mass="102404">MLEKSLPKSWFKPRVTLEQIQKHFEAGKKVIRIASGFFTVRGWNLIRGSTKGKQVKILVGIAEPGEDRARAALVSEIMHDLATGLEVDRRQAVAELVERIESNRFQMVDARATDHHGKLYLVDKCVAIVTSANTTGKGFIEQIEAGNLLTDKAEVKSLVQQFDEYFIQAKDLTDELLTALRRWLQMASPWDVYLKTLLALEDLKPTRRSYKTPTTYQVDMIAQALRHIRRYSGAMVVASTGLGKTVVGTHIALQLFEANEITNVMVIAPKAVKQLWKAELRDAGIPNDFFVQQSFDKENPRQDTSILEFETIAEKNVSEQWLIIIDESHFFRNRFNSKNRRERRAFARILSMVKNKNCKVLLLTGSPYSTDIENLNNQLLLLPHTAESRALFEEWVPNSRAWYVNDTDEFIHLDVVSQLTTPYVAKHYGQRDNSGLFIAYGNSKRYIPDITLHRIDFPLLLESDITRAMSERCFTLDSEWILISTSAERQVRIAWSSSPWELRDVLQSIIDGSYNGTFLLSKKSQRAICEPILQKLNQMNFMDDIKLTSLCSFLQELNGNKVIIFCERLATVAYLVEALSVLMPNLKIFGTIVEREPGSYDTKPESHIIQAIERFAPVANHARKSDVDAIDVFISTDAFGVGINLQDAPVVINYDIAWTPIDPTQRAGRVLRPWISPRTVQLYTFVPTLTLQSPVGRELAGIRRRWESLMTRHAESQKLIELPVLPSSERQDIYMLDVTTKAVMVKSSPLNLDALADQDISPYFQHSSVMQVHREYATQIPNDIISAKVYPGQNTKIYVLLKYESEYYWAVYEVETNKLLDFTAVQILDLIHSRMDEERAYVEPNLIEALAENCIRKWCVQRGLDSQNVIRECTLYLKPQSEADEITTLSKPHSTTS</sequence>
<feature type="domain" description="Helicase C-terminal" evidence="4">
    <location>
        <begin position="546"/>
        <end position="725"/>
    </location>
</feature>
<dbReference type="Gene3D" id="3.40.50.300">
    <property type="entry name" value="P-loop containing nucleotide triphosphate hydrolases"/>
    <property type="match status" value="2"/>
</dbReference>
<dbReference type="Pfam" id="PF00271">
    <property type="entry name" value="Helicase_C"/>
    <property type="match status" value="1"/>
</dbReference>
<evidence type="ECO:0000259" key="4">
    <source>
        <dbReference type="PROSITE" id="PS51194"/>
    </source>
</evidence>
<dbReference type="Gene3D" id="3.30.870.10">
    <property type="entry name" value="Endonuclease Chain A"/>
    <property type="match status" value="1"/>
</dbReference>
<feature type="domain" description="Helicase ATP-binding" evidence="3">
    <location>
        <begin position="225"/>
        <end position="385"/>
    </location>
</feature>
<dbReference type="PROSITE" id="PS51192">
    <property type="entry name" value="HELICASE_ATP_BIND_1"/>
    <property type="match status" value="1"/>
</dbReference>
<proteinExistence type="predicted"/>
<reference evidence="5" key="1">
    <citation type="journal article" date="2015" name="Genome Announc.">
        <title>Draft Genome Sequence of Tolypothrix boutellei Strain VB521301.</title>
        <authorList>
            <person name="Chandrababunaidu M.M."/>
            <person name="Singh D."/>
            <person name="Sen D."/>
            <person name="Bhan S."/>
            <person name="Das S."/>
            <person name="Gupta A."/>
            <person name="Adhikary S.P."/>
            <person name="Tripathy S."/>
        </authorList>
    </citation>
    <scope>NUCLEOTIDE SEQUENCE</scope>
    <source>
        <strain evidence="5">VB521301</strain>
    </source>
</reference>
<dbReference type="Pfam" id="PF04851">
    <property type="entry name" value="ResIII"/>
    <property type="match status" value="1"/>
</dbReference>
<dbReference type="SMART" id="SM00490">
    <property type="entry name" value="HELICc"/>
    <property type="match status" value="1"/>
</dbReference>
<dbReference type="Pfam" id="PF13091">
    <property type="entry name" value="PLDc_2"/>
    <property type="match status" value="1"/>
</dbReference>
<protein>
    <recommendedName>
        <fullName evidence="6">Helicase</fullName>
    </recommendedName>
</protein>
<dbReference type="InterPro" id="IPR049730">
    <property type="entry name" value="SNF2/RAD54-like_C"/>
</dbReference>
<dbReference type="EMBL" id="JHEG02000007">
    <property type="protein sequence ID" value="KIE13805.1"/>
    <property type="molecule type" value="Genomic_DNA"/>
</dbReference>
<dbReference type="PANTHER" id="PTHR45766:SF6">
    <property type="entry name" value="SWI_SNF-RELATED MATRIX-ASSOCIATED ACTIN-DEPENDENT REGULATOR OF CHROMATIN SUBFAMILY A-LIKE PROTEIN 1"/>
    <property type="match status" value="1"/>
</dbReference>
<evidence type="ECO:0000256" key="1">
    <source>
        <dbReference type="ARBA" id="ARBA00022801"/>
    </source>
</evidence>
<dbReference type="PROSITE" id="PS51194">
    <property type="entry name" value="HELICASE_CTER"/>
    <property type="match status" value="1"/>
</dbReference>
<dbReference type="GO" id="GO:0005524">
    <property type="term" value="F:ATP binding"/>
    <property type="evidence" value="ECO:0007669"/>
    <property type="project" value="InterPro"/>
</dbReference>
<evidence type="ECO:0000259" key="2">
    <source>
        <dbReference type="PROSITE" id="PS50035"/>
    </source>
</evidence>
<gene>
    <name evidence="5" type="ORF">DA73_0202090</name>
</gene>
<dbReference type="InterPro" id="IPR001650">
    <property type="entry name" value="Helicase_C-like"/>
</dbReference>
<evidence type="ECO:0000259" key="3">
    <source>
        <dbReference type="PROSITE" id="PS51192"/>
    </source>
</evidence>
<dbReference type="SUPFAM" id="SSF52540">
    <property type="entry name" value="P-loop containing nucleoside triphosphate hydrolases"/>
    <property type="match status" value="1"/>
</dbReference>
<dbReference type="InterPro" id="IPR027417">
    <property type="entry name" value="P-loop_NTPase"/>
</dbReference>
<dbReference type="PROSITE" id="PS50035">
    <property type="entry name" value="PLD"/>
    <property type="match status" value="1"/>
</dbReference>
<organism evidence="5">
    <name type="scientific">Tolypothrix bouteillei VB521301</name>
    <dbReference type="NCBI Taxonomy" id="1479485"/>
    <lineage>
        <taxon>Bacteria</taxon>
        <taxon>Bacillati</taxon>
        <taxon>Cyanobacteriota</taxon>
        <taxon>Cyanophyceae</taxon>
        <taxon>Nostocales</taxon>
        <taxon>Tolypothrichaceae</taxon>
        <taxon>Tolypothrix</taxon>
    </lineage>
</organism>
<keyword evidence="1" id="KW-0378">Hydrolase</keyword>
<name>A0A0C1RP54_9CYAN</name>
<evidence type="ECO:0000313" key="5">
    <source>
        <dbReference type="EMBL" id="KIE13805.1"/>
    </source>
</evidence>
<dbReference type="SMART" id="SM00487">
    <property type="entry name" value="DEXDc"/>
    <property type="match status" value="1"/>
</dbReference>
<evidence type="ECO:0008006" key="6">
    <source>
        <dbReference type="Google" id="ProtNLM"/>
    </source>
</evidence>
<dbReference type="InterPro" id="IPR001736">
    <property type="entry name" value="PLipase_D/transphosphatidylase"/>
</dbReference>
<dbReference type="GO" id="GO:0006793">
    <property type="term" value="P:phosphorus metabolic process"/>
    <property type="evidence" value="ECO:0007669"/>
    <property type="project" value="UniProtKB-ARBA"/>
</dbReference>
<dbReference type="PANTHER" id="PTHR45766">
    <property type="entry name" value="DNA ANNEALING HELICASE AND ENDONUCLEASE ZRANB3 FAMILY MEMBER"/>
    <property type="match status" value="1"/>
</dbReference>
<feature type="domain" description="PLD phosphodiesterase" evidence="2">
    <location>
        <begin position="111"/>
        <end position="138"/>
    </location>
</feature>
<dbReference type="AlphaFoldDB" id="A0A0C1RP54"/>
<dbReference type="InterPro" id="IPR025202">
    <property type="entry name" value="PLD-like_dom"/>
</dbReference>
<dbReference type="InterPro" id="IPR014001">
    <property type="entry name" value="Helicase_ATP-bd"/>
</dbReference>